<name>U7QPS3_9CYAN</name>
<evidence type="ECO:0000313" key="15">
    <source>
        <dbReference type="Proteomes" id="UP000017127"/>
    </source>
</evidence>
<dbReference type="Proteomes" id="UP000017127">
    <property type="component" value="Unassembled WGS sequence"/>
</dbReference>
<evidence type="ECO:0000256" key="13">
    <source>
        <dbReference type="PIRSR" id="PIRSR602481-1"/>
    </source>
</evidence>
<feature type="binding site" evidence="13">
    <location>
        <position position="104"/>
    </location>
    <ligand>
        <name>Zn(2+)</name>
        <dbReference type="ChEBI" id="CHEBI:29105"/>
    </ligand>
</feature>
<dbReference type="GO" id="GO:0000976">
    <property type="term" value="F:transcription cis-regulatory region binding"/>
    <property type="evidence" value="ECO:0007669"/>
    <property type="project" value="TreeGrafter"/>
</dbReference>
<organism evidence="14 15">
    <name type="scientific">Lyngbya aestuarii BL J</name>
    <dbReference type="NCBI Taxonomy" id="1348334"/>
    <lineage>
        <taxon>Bacteria</taxon>
        <taxon>Bacillati</taxon>
        <taxon>Cyanobacteriota</taxon>
        <taxon>Cyanophyceae</taxon>
        <taxon>Oscillatoriophycideae</taxon>
        <taxon>Oscillatoriales</taxon>
        <taxon>Microcoleaceae</taxon>
        <taxon>Lyngbya</taxon>
    </lineage>
</organism>
<evidence type="ECO:0000256" key="10">
    <source>
        <dbReference type="ARBA" id="ARBA00023015"/>
    </source>
</evidence>
<evidence type="ECO:0000256" key="8">
    <source>
        <dbReference type="ARBA" id="ARBA00022833"/>
    </source>
</evidence>
<dbReference type="PATRIC" id="fig|1348334.3.peg.229"/>
<evidence type="ECO:0000256" key="2">
    <source>
        <dbReference type="ARBA" id="ARBA00007957"/>
    </source>
</evidence>
<dbReference type="InterPro" id="IPR036388">
    <property type="entry name" value="WH-like_DNA-bd_sf"/>
</dbReference>
<dbReference type="GO" id="GO:1900376">
    <property type="term" value="P:regulation of secondary metabolite biosynthetic process"/>
    <property type="evidence" value="ECO:0007669"/>
    <property type="project" value="TreeGrafter"/>
</dbReference>
<comment type="subunit">
    <text evidence="3">Homodimer.</text>
</comment>
<evidence type="ECO:0000256" key="7">
    <source>
        <dbReference type="ARBA" id="ARBA00022723"/>
    </source>
</evidence>
<dbReference type="CDD" id="cd07153">
    <property type="entry name" value="Fur_like"/>
    <property type="match status" value="1"/>
</dbReference>
<sequence>MAFYNNRSIKSELNQKGCRLTPQREKILQVFHSLPQGKHLSAEELHGFLQTQGENISLSTVYRTLHLLTNIGILRELELAEGHKHYELFTAQGRRHHHLVCVQCYNTFEFSDESILKIGQKQADKAGVHLLDCQLTVHAVCIEAIRRGWPSLLPSSWSCPQAIADGNQNHNEDNLEKLESLKQQNELDKN</sequence>
<dbReference type="FunFam" id="3.30.1490.190:FF:000008">
    <property type="entry name" value="Ferric uptake regulator, Fur family"/>
    <property type="match status" value="1"/>
</dbReference>
<evidence type="ECO:0000256" key="11">
    <source>
        <dbReference type="ARBA" id="ARBA00023125"/>
    </source>
</evidence>
<evidence type="ECO:0000256" key="1">
    <source>
        <dbReference type="ARBA" id="ARBA00004496"/>
    </source>
</evidence>
<dbReference type="InterPro" id="IPR043135">
    <property type="entry name" value="Fur_C"/>
</dbReference>
<dbReference type="InterPro" id="IPR036390">
    <property type="entry name" value="WH_DNA-bd_sf"/>
</dbReference>
<dbReference type="GO" id="GO:0045892">
    <property type="term" value="P:negative regulation of DNA-templated transcription"/>
    <property type="evidence" value="ECO:0007669"/>
    <property type="project" value="TreeGrafter"/>
</dbReference>
<keyword evidence="9" id="KW-0408">Iron</keyword>
<keyword evidence="8 13" id="KW-0862">Zinc</keyword>
<comment type="subcellular location">
    <subcellularLocation>
        <location evidence="1">Cytoplasm</location>
    </subcellularLocation>
</comment>
<dbReference type="PANTHER" id="PTHR33202:SF19">
    <property type="entry name" value="FERRIC UPTAKE REGULATION PROTEIN"/>
    <property type="match status" value="1"/>
</dbReference>
<comment type="similarity">
    <text evidence="2">Belongs to the Fur family.</text>
</comment>
<keyword evidence="10" id="KW-0805">Transcription regulation</keyword>
<evidence type="ECO:0000256" key="5">
    <source>
        <dbReference type="ARBA" id="ARBA00022490"/>
    </source>
</evidence>
<evidence type="ECO:0000256" key="12">
    <source>
        <dbReference type="ARBA" id="ARBA00023163"/>
    </source>
</evidence>
<dbReference type="AlphaFoldDB" id="U7QPS3"/>
<protein>
    <recommendedName>
        <fullName evidence="4">Ferric uptake regulation protein</fullName>
    </recommendedName>
</protein>
<feature type="binding site" evidence="13">
    <location>
        <position position="141"/>
    </location>
    <ligand>
        <name>Zn(2+)</name>
        <dbReference type="ChEBI" id="CHEBI:29105"/>
    </ligand>
</feature>
<keyword evidence="7 13" id="KW-0479">Metal-binding</keyword>
<keyword evidence="11" id="KW-0238">DNA-binding</keyword>
<evidence type="ECO:0000313" key="14">
    <source>
        <dbReference type="EMBL" id="ERT09964.1"/>
    </source>
</evidence>
<dbReference type="Gene3D" id="1.10.10.10">
    <property type="entry name" value="Winged helix-like DNA-binding domain superfamily/Winged helix DNA-binding domain"/>
    <property type="match status" value="1"/>
</dbReference>
<reference evidence="14 15" key="1">
    <citation type="journal article" date="2013" name="Front. Microbiol.">
        <title>Comparative genomic analyses of the cyanobacterium, Lyngbya aestuarii BL J, a powerful hydrogen producer.</title>
        <authorList>
            <person name="Kothari A."/>
            <person name="Vaughn M."/>
            <person name="Garcia-Pichel F."/>
        </authorList>
    </citation>
    <scope>NUCLEOTIDE SEQUENCE [LARGE SCALE GENOMIC DNA]</scope>
    <source>
        <strain evidence="14 15">BL J</strain>
    </source>
</reference>
<comment type="caution">
    <text evidence="14">The sequence shown here is derived from an EMBL/GenBank/DDBJ whole genome shotgun (WGS) entry which is preliminary data.</text>
</comment>
<dbReference type="Gene3D" id="3.30.1490.190">
    <property type="match status" value="1"/>
</dbReference>
<dbReference type="InterPro" id="IPR002481">
    <property type="entry name" value="FUR"/>
</dbReference>
<dbReference type="GO" id="GO:0005737">
    <property type="term" value="C:cytoplasm"/>
    <property type="evidence" value="ECO:0007669"/>
    <property type="project" value="UniProtKB-SubCell"/>
</dbReference>
<keyword evidence="15" id="KW-1185">Reference proteome</keyword>
<dbReference type="SUPFAM" id="SSF46785">
    <property type="entry name" value="Winged helix' DNA-binding domain"/>
    <property type="match status" value="1"/>
</dbReference>
<dbReference type="OrthoDB" id="8659436at2"/>
<evidence type="ECO:0000256" key="6">
    <source>
        <dbReference type="ARBA" id="ARBA00022491"/>
    </source>
</evidence>
<gene>
    <name evidence="14" type="ORF">M595_0233</name>
</gene>
<dbReference type="PANTHER" id="PTHR33202">
    <property type="entry name" value="ZINC UPTAKE REGULATION PROTEIN"/>
    <property type="match status" value="1"/>
</dbReference>
<dbReference type="EMBL" id="AUZM01000001">
    <property type="protein sequence ID" value="ERT09964.1"/>
    <property type="molecule type" value="Genomic_DNA"/>
</dbReference>
<evidence type="ECO:0000256" key="9">
    <source>
        <dbReference type="ARBA" id="ARBA00023004"/>
    </source>
</evidence>
<dbReference type="GO" id="GO:0003700">
    <property type="term" value="F:DNA-binding transcription factor activity"/>
    <property type="evidence" value="ECO:0007669"/>
    <property type="project" value="InterPro"/>
</dbReference>
<evidence type="ECO:0000256" key="3">
    <source>
        <dbReference type="ARBA" id="ARBA00011738"/>
    </source>
</evidence>
<dbReference type="Pfam" id="PF01475">
    <property type="entry name" value="FUR"/>
    <property type="match status" value="1"/>
</dbReference>
<keyword evidence="5" id="KW-0963">Cytoplasm</keyword>
<keyword evidence="6" id="KW-0678">Repressor</keyword>
<keyword evidence="12" id="KW-0804">Transcription</keyword>
<proteinExistence type="inferred from homology"/>
<evidence type="ECO:0000256" key="4">
    <source>
        <dbReference type="ARBA" id="ARBA00020910"/>
    </source>
</evidence>
<dbReference type="GO" id="GO:0008270">
    <property type="term" value="F:zinc ion binding"/>
    <property type="evidence" value="ECO:0007669"/>
    <property type="project" value="TreeGrafter"/>
</dbReference>
<accession>U7QPS3</accession>
<feature type="binding site" evidence="13">
    <location>
        <position position="101"/>
    </location>
    <ligand>
        <name>Zn(2+)</name>
        <dbReference type="ChEBI" id="CHEBI:29105"/>
    </ligand>
</feature>
<comment type="cofactor">
    <cofactor evidence="13">
        <name>Zn(2+)</name>
        <dbReference type="ChEBI" id="CHEBI:29105"/>
    </cofactor>
    <text evidence="13">Binds 1 zinc ion per subunit.</text>
</comment>